<dbReference type="EMBL" id="JACNFK010000005">
    <property type="protein sequence ID" value="MBC8518815.1"/>
    <property type="molecule type" value="Genomic_DNA"/>
</dbReference>
<dbReference type="PANTHER" id="PTHR22888:SF9">
    <property type="entry name" value="CYTOCHROME C OXIDASE SUBUNIT 2"/>
    <property type="match status" value="1"/>
</dbReference>
<keyword evidence="7 16" id="KW-0479">Metal-binding</keyword>
<dbReference type="GO" id="GO:0042773">
    <property type="term" value="P:ATP synthesis coupled electron transport"/>
    <property type="evidence" value="ECO:0007669"/>
    <property type="project" value="TreeGrafter"/>
</dbReference>
<feature type="transmembrane region" description="Helical" evidence="19">
    <location>
        <begin position="50"/>
        <end position="70"/>
    </location>
</feature>
<evidence type="ECO:0000256" key="4">
    <source>
        <dbReference type="ARBA" id="ARBA00022617"/>
    </source>
</evidence>
<protein>
    <recommendedName>
        <fullName evidence="18">Cytochrome c oxidase subunit 2</fullName>
        <ecNumber evidence="18">7.1.1.9</ecNumber>
    </recommendedName>
</protein>
<evidence type="ECO:0000259" key="21">
    <source>
        <dbReference type="PROSITE" id="PS50857"/>
    </source>
</evidence>
<evidence type="ECO:0000256" key="17">
    <source>
        <dbReference type="RuleBase" id="RU000456"/>
    </source>
</evidence>
<keyword evidence="4 16" id="KW-0349">Heme</keyword>
<dbReference type="Pfam" id="PF02790">
    <property type="entry name" value="COX2_TM"/>
    <property type="match status" value="1"/>
</dbReference>
<keyword evidence="9 17" id="KW-0249">Electron transport</keyword>
<feature type="chain" id="PRO_5035145328" description="Cytochrome c oxidase subunit 2" evidence="20">
    <location>
        <begin position="27"/>
        <end position="394"/>
    </location>
</feature>
<evidence type="ECO:0000256" key="10">
    <source>
        <dbReference type="ARBA" id="ARBA00022989"/>
    </source>
</evidence>
<proteinExistence type="inferred from homology"/>
<comment type="function">
    <text evidence="14 18">Subunits I and II form the functional core of the enzyme complex. Electrons originating in cytochrome c are transferred via heme a and Cu(A) to the binuclear center formed by heme a3 and Cu(B).</text>
</comment>
<evidence type="ECO:0000313" key="25">
    <source>
        <dbReference type="Proteomes" id="UP000654401"/>
    </source>
</evidence>
<dbReference type="InterPro" id="IPR014222">
    <property type="entry name" value="Cyt_c_oxidase_su2"/>
</dbReference>
<keyword evidence="10 19" id="KW-1133">Transmembrane helix</keyword>
<dbReference type="AlphaFoldDB" id="A0A8J6P9Y6"/>
<dbReference type="InterPro" id="IPR045187">
    <property type="entry name" value="CcO_II"/>
</dbReference>
<dbReference type="InterPro" id="IPR036257">
    <property type="entry name" value="Cyt_c_oxidase_su2_TM_sf"/>
</dbReference>
<keyword evidence="12 18" id="KW-0186">Copper</keyword>
<organism evidence="24 25">
    <name type="scientific">Candidatus Thiopontia autotrophica</name>
    <dbReference type="NCBI Taxonomy" id="2841688"/>
    <lineage>
        <taxon>Bacteria</taxon>
        <taxon>Pseudomonadati</taxon>
        <taxon>Pseudomonadota</taxon>
        <taxon>Gammaproteobacteria</taxon>
        <taxon>Candidatus Thiopontia</taxon>
    </lineage>
</organism>
<feature type="domain" description="Cytochrome c" evidence="23">
    <location>
        <begin position="300"/>
        <end position="377"/>
    </location>
</feature>
<keyword evidence="6 17" id="KW-0812">Transmembrane</keyword>
<dbReference type="GO" id="GO:0020037">
    <property type="term" value="F:heme binding"/>
    <property type="evidence" value="ECO:0007669"/>
    <property type="project" value="InterPro"/>
</dbReference>
<dbReference type="InterPro" id="IPR001505">
    <property type="entry name" value="Copper_CuA"/>
</dbReference>
<dbReference type="SUPFAM" id="SSF46626">
    <property type="entry name" value="Cytochrome c"/>
    <property type="match status" value="1"/>
</dbReference>
<dbReference type="InterPro" id="IPR002429">
    <property type="entry name" value="CcO_II-like_C"/>
</dbReference>
<keyword evidence="8" id="KW-1278">Translocase</keyword>
<keyword evidence="5 17" id="KW-0679">Respiratory chain</keyword>
<dbReference type="InterPro" id="IPR011759">
    <property type="entry name" value="Cyt_c_oxidase_su2_TM_dom"/>
</dbReference>
<dbReference type="Pfam" id="PF13442">
    <property type="entry name" value="Cytochrome_CBB3"/>
    <property type="match status" value="1"/>
</dbReference>
<dbReference type="InterPro" id="IPR036909">
    <property type="entry name" value="Cyt_c-like_dom_sf"/>
</dbReference>
<dbReference type="PRINTS" id="PR01166">
    <property type="entry name" value="CYCOXIDASEII"/>
</dbReference>
<evidence type="ECO:0000256" key="11">
    <source>
        <dbReference type="ARBA" id="ARBA00023004"/>
    </source>
</evidence>
<evidence type="ECO:0000256" key="14">
    <source>
        <dbReference type="ARBA" id="ARBA00024688"/>
    </source>
</evidence>
<dbReference type="PROSITE" id="PS51007">
    <property type="entry name" value="CYTC"/>
    <property type="match status" value="1"/>
</dbReference>
<evidence type="ECO:0000256" key="13">
    <source>
        <dbReference type="ARBA" id="ARBA00023136"/>
    </source>
</evidence>
<dbReference type="PROSITE" id="PS50857">
    <property type="entry name" value="COX2_CUA"/>
    <property type="match status" value="1"/>
</dbReference>
<keyword evidence="11 16" id="KW-0408">Iron</keyword>
<evidence type="ECO:0000256" key="6">
    <source>
        <dbReference type="ARBA" id="ARBA00022692"/>
    </source>
</evidence>
<evidence type="ECO:0000256" key="18">
    <source>
        <dbReference type="RuleBase" id="RU004024"/>
    </source>
</evidence>
<dbReference type="PROSITE" id="PS00078">
    <property type="entry name" value="COX2"/>
    <property type="match status" value="1"/>
</dbReference>
<dbReference type="SUPFAM" id="SSF81464">
    <property type="entry name" value="Cytochrome c oxidase subunit II-like, transmembrane region"/>
    <property type="match status" value="1"/>
</dbReference>
<dbReference type="Pfam" id="PF00116">
    <property type="entry name" value="COX2"/>
    <property type="match status" value="1"/>
</dbReference>
<comment type="similarity">
    <text evidence="2 17">Belongs to the cytochrome c oxidase subunit 2 family.</text>
</comment>
<evidence type="ECO:0000256" key="20">
    <source>
        <dbReference type="SAM" id="SignalP"/>
    </source>
</evidence>
<dbReference type="GO" id="GO:0016491">
    <property type="term" value="F:oxidoreductase activity"/>
    <property type="evidence" value="ECO:0007669"/>
    <property type="project" value="InterPro"/>
</dbReference>
<dbReference type="PROSITE" id="PS50999">
    <property type="entry name" value="COX2_TM"/>
    <property type="match status" value="1"/>
</dbReference>
<dbReference type="SUPFAM" id="SSF49503">
    <property type="entry name" value="Cupredoxins"/>
    <property type="match status" value="1"/>
</dbReference>
<comment type="caution">
    <text evidence="24">The sequence shown here is derived from an EMBL/GenBank/DDBJ whole genome shotgun (WGS) entry which is preliminary data.</text>
</comment>
<keyword evidence="3 17" id="KW-0813">Transport</keyword>
<dbReference type="Proteomes" id="UP000654401">
    <property type="component" value="Unassembled WGS sequence"/>
</dbReference>
<dbReference type="Gene3D" id="1.10.760.10">
    <property type="entry name" value="Cytochrome c-like domain"/>
    <property type="match status" value="1"/>
</dbReference>
<evidence type="ECO:0000313" key="24">
    <source>
        <dbReference type="EMBL" id="MBC8518815.1"/>
    </source>
</evidence>
<evidence type="ECO:0000256" key="19">
    <source>
        <dbReference type="SAM" id="Phobius"/>
    </source>
</evidence>
<dbReference type="EC" id="7.1.1.9" evidence="18"/>
<dbReference type="GO" id="GO:0004129">
    <property type="term" value="F:cytochrome-c oxidase activity"/>
    <property type="evidence" value="ECO:0007669"/>
    <property type="project" value="UniProtKB-EC"/>
</dbReference>
<dbReference type="NCBIfam" id="TIGR02866">
    <property type="entry name" value="CoxB"/>
    <property type="match status" value="1"/>
</dbReference>
<dbReference type="PANTHER" id="PTHR22888">
    <property type="entry name" value="CYTOCHROME C OXIDASE, SUBUNIT II"/>
    <property type="match status" value="1"/>
</dbReference>
<dbReference type="InterPro" id="IPR009056">
    <property type="entry name" value="Cyt_c-like_dom"/>
</dbReference>
<accession>A0A8J6P9Y6</accession>
<evidence type="ECO:0000256" key="3">
    <source>
        <dbReference type="ARBA" id="ARBA00022448"/>
    </source>
</evidence>
<evidence type="ECO:0000256" key="2">
    <source>
        <dbReference type="ARBA" id="ARBA00007866"/>
    </source>
</evidence>
<feature type="domain" description="Cytochrome oxidase subunit II transmembrane region profile" evidence="22">
    <location>
        <begin position="24"/>
        <end position="120"/>
    </location>
</feature>
<evidence type="ECO:0000256" key="16">
    <source>
        <dbReference type="PROSITE-ProRule" id="PRU00433"/>
    </source>
</evidence>
<evidence type="ECO:0000256" key="5">
    <source>
        <dbReference type="ARBA" id="ARBA00022660"/>
    </source>
</evidence>
<evidence type="ECO:0000259" key="23">
    <source>
        <dbReference type="PROSITE" id="PS51007"/>
    </source>
</evidence>
<comment type="subcellular location">
    <subcellularLocation>
        <location evidence="17">Cell membrane</location>
        <topology evidence="17">Multi-pass membrane protein</topology>
    </subcellularLocation>
    <subcellularLocation>
        <location evidence="1">Membrane</location>
        <topology evidence="1">Multi-pass membrane protein</topology>
    </subcellularLocation>
</comment>
<reference evidence="24 25" key="1">
    <citation type="submission" date="2020-08" db="EMBL/GenBank/DDBJ databases">
        <title>Bridging the membrane lipid divide: bacteria of the FCB group superphylum have the potential to synthesize archaeal ether lipids.</title>
        <authorList>
            <person name="Villanueva L."/>
            <person name="Von Meijenfeldt F.A.B."/>
            <person name="Westbye A.B."/>
            <person name="Yadav S."/>
            <person name="Hopmans E.C."/>
            <person name="Dutilh B.E."/>
            <person name="Sinninghe Damste J.S."/>
        </authorList>
    </citation>
    <scope>NUCLEOTIDE SEQUENCE [LARGE SCALE GENOMIC DNA]</scope>
    <source>
        <strain evidence="24">NIOZ-UU100</strain>
    </source>
</reference>
<feature type="signal peptide" evidence="20">
    <location>
        <begin position="1"/>
        <end position="26"/>
    </location>
</feature>
<keyword evidence="13 19" id="KW-0472">Membrane</keyword>
<comment type="catalytic activity">
    <reaction evidence="15 18">
        <text>4 Fe(II)-[cytochrome c] + O2 + 8 H(+)(in) = 4 Fe(III)-[cytochrome c] + 2 H2O + 4 H(+)(out)</text>
        <dbReference type="Rhea" id="RHEA:11436"/>
        <dbReference type="Rhea" id="RHEA-COMP:10350"/>
        <dbReference type="Rhea" id="RHEA-COMP:14399"/>
        <dbReference type="ChEBI" id="CHEBI:15377"/>
        <dbReference type="ChEBI" id="CHEBI:15378"/>
        <dbReference type="ChEBI" id="CHEBI:15379"/>
        <dbReference type="ChEBI" id="CHEBI:29033"/>
        <dbReference type="ChEBI" id="CHEBI:29034"/>
        <dbReference type="EC" id="7.1.1.9"/>
    </reaction>
</comment>
<evidence type="ECO:0000256" key="7">
    <source>
        <dbReference type="ARBA" id="ARBA00022723"/>
    </source>
</evidence>
<keyword evidence="20" id="KW-0732">Signal</keyword>
<name>A0A8J6P9Y6_9GAMM</name>
<evidence type="ECO:0000256" key="9">
    <source>
        <dbReference type="ARBA" id="ARBA00022982"/>
    </source>
</evidence>
<evidence type="ECO:0000256" key="12">
    <source>
        <dbReference type="ARBA" id="ARBA00023008"/>
    </source>
</evidence>
<sequence length="394" mass="44401">MNKIGKRSGFIASVAGLWVSSMSAMAEYGLNFPDPVTRVGRDIYGVHMLTMEIATWLLAIVIVVMVYVLFKFRKSKGYEADQNFHKSWFGQWSWVLVPAMVLMVDLTIAGAAQSTLERFWNAPKQFCSDEGADPERCFDMNVKVIGHQWWWEYEFPEHGVEYNGEFYPITVESRPTDEETAGEHYLRDVDNPIVLPVGRTIRYLNTSADVLHAWWVPELGFKRDSIPGYIMETWAKIDADKTGTYRGQCAELCGTWHSKMPIVINAVTPEEFDAWVEKEKRSLLKSLIEANSAKEWTMEELYSKGEAAYNTKCSACHRPDGSGLPPAFPPLRGSKIAIGPVNDHLKMVLNGKDTMPPWKMLSDLEIAAIVTYERNAWGNATGDVVQPSAVSAAR</sequence>
<evidence type="ECO:0000256" key="1">
    <source>
        <dbReference type="ARBA" id="ARBA00004141"/>
    </source>
</evidence>
<evidence type="ECO:0000256" key="8">
    <source>
        <dbReference type="ARBA" id="ARBA00022967"/>
    </source>
</evidence>
<dbReference type="GO" id="GO:0005507">
    <property type="term" value="F:copper ion binding"/>
    <property type="evidence" value="ECO:0007669"/>
    <property type="project" value="InterPro"/>
</dbReference>
<feature type="domain" description="Cytochrome oxidase subunit II copper A binding" evidence="21">
    <location>
        <begin position="137"/>
        <end position="278"/>
    </location>
</feature>
<evidence type="ECO:0000256" key="15">
    <source>
        <dbReference type="ARBA" id="ARBA00047816"/>
    </source>
</evidence>
<dbReference type="Gene3D" id="1.10.287.90">
    <property type="match status" value="1"/>
</dbReference>
<evidence type="ECO:0000259" key="22">
    <source>
        <dbReference type="PROSITE" id="PS50999"/>
    </source>
</evidence>
<dbReference type="GO" id="GO:0005886">
    <property type="term" value="C:plasma membrane"/>
    <property type="evidence" value="ECO:0007669"/>
    <property type="project" value="UniProtKB-SubCell"/>
</dbReference>
<comment type="cofactor">
    <cofactor evidence="18">
        <name>Cu cation</name>
        <dbReference type="ChEBI" id="CHEBI:23378"/>
    </cofactor>
    <text evidence="18">Binds a copper A center.</text>
</comment>
<gene>
    <name evidence="24" type="primary">coxB</name>
    <name evidence="24" type="ORF">H8D24_00210</name>
</gene>
<dbReference type="Gene3D" id="2.60.40.420">
    <property type="entry name" value="Cupredoxins - blue copper proteins"/>
    <property type="match status" value="1"/>
</dbReference>
<dbReference type="InterPro" id="IPR008972">
    <property type="entry name" value="Cupredoxin"/>
</dbReference>
<feature type="transmembrane region" description="Helical" evidence="19">
    <location>
        <begin position="91"/>
        <end position="112"/>
    </location>
</feature>